<feature type="transmembrane region" description="Helical" evidence="2">
    <location>
        <begin position="155"/>
        <end position="179"/>
    </location>
</feature>
<dbReference type="GO" id="GO:0016020">
    <property type="term" value="C:membrane"/>
    <property type="evidence" value="ECO:0007669"/>
    <property type="project" value="InterPro"/>
</dbReference>
<feature type="transmembrane region" description="Helical" evidence="2">
    <location>
        <begin position="15"/>
        <end position="36"/>
    </location>
</feature>
<dbReference type="GO" id="GO:0007606">
    <property type="term" value="P:sensory perception of chemical stimulus"/>
    <property type="evidence" value="ECO:0007669"/>
    <property type="project" value="InterPro"/>
</dbReference>
<evidence type="ECO:0000256" key="2">
    <source>
        <dbReference type="SAM" id="Phobius"/>
    </source>
</evidence>
<proteinExistence type="inferred from homology"/>
<evidence type="ECO:0000256" key="1">
    <source>
        <dbReference type="ARBA" id="ARBA00006803"/>
    </source>
</evidence>
<dbReference type="AlphaFoldDB" id="A0A914HL31"/>
<sequence length="342" mass="39118">MDACSNSTALITASYAIGIAELLVFIPTIPIVLFCFPTVYQTAILHTNLKGILLAQLFCIFLHMWPRIYVLFDQFIQQNIFLTPPIFVAVASTAVLTFNNMAGHVLIVERIYATIYVKTYEACKSWTFTIAWVFITSTLCLSVAVYQGYAINSVFAYSYIFVAFYIGAMIASFVEIFIFSMVTNFNKKLFVLHYGEKNGNDHELSVRYQLNENIRAGRQLAPIFICHFIAVLLAFIVAMNFQFTIITNFEQNCLLYQALFLVHAFNNLALPLAMLYFHPMLHRKVLVAFRNLKKLTNNATISPSEMAQPLDTLGRPFRERIRKENSEKDAYFKQLQSAWETA</sequence>
<evidence type="ECO:0000313" key="3">
    <source>
        <dbReference type="Proteomes" id="UP000887572"/>
    </source>
</evidence>
<feature type="transmembrane region" description="Helical" evidence="2">
    <location>
        <begin position="86"/>
        <end position="107"/>
    </location>
</feature>
<keyword evidence="2" id="KW-0472">Membrane</keyword>
<dbReference type="Proteomes" id="UP000887572">
    <property type="component" value="Unplaced"/>
</dbReference>
<comment type="similarity">
    <text evidence="1">Belongs to the nematode receptor-like protein sre family.</text>
</comment>
<organism evidence="3 4">
    <name type="scientific">Globodera rostochiensis</name>
    <name type="common">Golden nematode worm</name>
    <name type="synonym">Heterodera rostochiensis</name>
    <dbReference type="NCBI Taxonomy" id="31243"/>
    <lineage>
        <taxon>Eukaryota</taxon>
        <taxon>Metazoa</taxon>
        <taxon>Ecdysozoa</taxon>
        <taxon>Nematoda</taxon>
        <taxon>Chromadorea</taxon>
        <taxon>Rhabditida</taxon>
        <taxon>Tylenchina</taxon>
        <taxon>Tylenchomorpha</taxon>
        <taxon>Tylenchoidea</taxon>
        <taxon>Heteroderidae</taxon>
        <taxon>Heteroderinae</taxon>
        <taxon>Globodera</taxon>
    </lineage>
</organism>
<feature type="transmembrane region" description="Helical" evidence="2">
    <location>
        <begin position="128"/>
        <end position="149"/>
    </location>
</feature>
<dbReference type="InterPro" id="IPR004151">
    <property type="entry name" value="7TM_GPCR_serpentine_rcpt_Sre"/>
</dbReference>
<keyword evidence="2" id="KW-0812">Transmembrane</keyword>
<dbReference type="PANTHER" id="PTHR23128:SF132">
    <property type="entry name" value="SERPENTINE RECEPTOR, CLASS E (EPSILON)-RELATED"/>
    <property type="match status" value="1"/>
</dbReference>
<keyword evidence="3" id="KW-1185">Reference proteome</keyword>
<protein>
    <submittedName>
        <fullName evidence="4">Gustatory receptor</fullName>
    </submittedName>
</protein>
<dbReference type="Pfam" id="PF03125">
    <property type="entry name" value="Sre"/>
    <property type="match status" value="1"/>
</dbReference>
<feature type="transmembrane region" description="Helical" evidence="2">
    <location>
        <begin position="48"/>
        <end position="66"/>
    </location>
</feature>
<name>A0A914HL31_GLORO</name>
<evidence type="ECO:0000313" key="4">
    <source>
        <dbReference type="WBParaSite" id="Gr19_v10_g2129.t1"/>
    </source>
</evidence>
<dbReference type="PANTHER" id="PTHR23128">
    <property type="entry name" value="SERPENTINE RECEPTOR, CLASS E (EPSILON)-RELATED"/>
    <property type="match status" value="1"/>
</dbReference>
<keyword evidence="2" id="KW-1133">Transmembrane helix</keyword>
<reference evidence="4" key="1">
    <citation type="submission" date="2022-11" db="UniProtKB">
        <authorList>
            <consortium name="WormBaseParasite"/>
        </authorList>
    </citation>
    <scope>IDENTIFICATION</scope>
</reference>
<dbReference type="WBParaSite" id="Gr19_v10_g2129.t1">
    <property type="protein sequence ID" value="Gr19_v10_g2129.t1"/>
    <property type="gene ID" value="Gr19_v10_g2129"/>
</dbReference>
<feature type="transmembrane region" description="Helical" evidence="2">
    <location>
        <begin position="220"/>
        <end position="243"/>
    </location>
</feature>
<feature type="transmembrane region" description="Helical" evidence="2">
    <location>
        <begin position="255"/>
        <end position="277"/>
    </location>
</feature>
<accession>A0A914HL31</accession>